<gene>
    <name evidence="1" type="ORF">RRG08_019869</name>
</gene>
<protein>
    <submittedName>
        <fullName evidence="1">Uncharacterized protein</fullName>
    </submittedName>
</protein>
<name>A0AAE1AE56_9GAST</name>
<sequence length="67" mass="7315">MQVGGRNSDGTLKGGECDSIIGLISVLGSTRMDALLQNSLYPGREGARVYVWRREIQHPSDSVPTLR</sequence>
<dbReference type="EMBL" id="JAWDGP010002054">
    <property type="protein sequence ID" value="KAK3785860.1"/>
    <property type="molecule type" value="Genomic_DNA"/>
</dbReference>
<organism evidence="1 2">
    <name type="scientific">Elysia crispata</name>
    <name type="common">lettuce slug</name>
    <dbReference type="NCBI Taxonomy" id="231223"/>
    <lineage>
        <taxon>Eukaryota</taxon>
        <taxon>Metazoa</taxon>
        <taxon>Spiralia</taxon>
        <taxon>Lophotrochozoa</taxon>
        <taxon>Mollusca</taxon>
        <taxon>Gastropoda</taxon>
        <taxon>Heterobranchia</taxon>
        <taxon>Euthyneura</taxon>
        <taxon>Panpulmonata</taxon>
        <taxon>Sacoglossa</taxon>
        <taxon>Placobranchoidea</taxon>
        <taxon>Plakobranchidae</taxon>
        <taxon>Elysia</taxon>
    </lineage>
</organism>
<reference evidence="1" key="1">
    <citation type="journal article" date="2023" name="G3 (Bethesda)">
        <title>A reference genome for the long-term kleptoplast-retaining sea slug Elysia crispata morphotype clarki.</title>
        <authorList>
            <person name="Eastman K.E."/>
            <person name="Pendleton A.L."/>
            <person name="Shaikh M.A."/>
            <person name="Suttiyut T."/>
            <person name="Ogas R."/>
            <person name="Tomko P."/>
            <person name="Gavelis G."/>
            <person name="Widhalm J.R."/>
            <person name="Wisecaver J.H."/>
        </authorList>
    </citation>
    <scope>NUCLEOTIDE SEQUENCE</scope>
    <source>
        <strain evidence="1">ECLA1</strain>
    </source>
</reference>
<evidence type="ECO:0000313" key="1">
    <source>
        <dbReference type="EMBL" id="KAK3785860.1"/>
    </source>
</evidence>
<evidence type="ECO:0000313" key="2">
    <source>
        <dbReference type="Proteomes" id="UP001283361"/>
    </source>
</evidence>
<dbReference type="Proteomes" id="UP001283361">
    <property type="component" value="Unassembled WGS sequence"/>
</dbReference>
<proteinExistence type="predicted"/>
<comment type="caution">
    <text evidence="1">The sequence shown here is derived from an EMBL/GenBank/DDBJ whole genome shotgun (WGS) entry which is preliminary data.</text>
</comment>
<dbReference type="AlphaFoldDB" id="A0AAE1AE56"/>
<keyword evidence="2" id="KW-1185">Reference proteome</keyword>
<accession>A0AAE1AE56</accession>